<keyword evidence="3" id="KW-0282">Flagellum</keyword>
<reference evidence="3" key="1">
    <citation type="submission" date="2020-07" db="EMBL/GenBank/DDBJ databases">
        <title>Huge and variable diversity of episymbiotic CPR bacteria and DPANN archaea in groundwater ecosystems.</title>
        <authorList>
            <person name="He C.Y."/>
            <person name="Keren R."/>
            <person name="Whittaker M."/>
            <person name="Farag I.F."/>
            <person name="Doudna J."/>
            <person name="Cate J.H.D."/>
            <person name="Banfield J.F."/>
        </authorList>
    </citation>
    <scope>NUCLEOTIDE SEQUENCE</scope>
    <source>
        <strain evidence="3">NC_groundwater_17_Pr7_B-0.1um_64_12</strain>
    </source>
</reference>
<keyword evidence="3" id="KW-0969">Cilium</keyword>
<dbReference type="AlphaFoldDB" id="A0A931LQV6"/>
<feature type="compositionally biased region" description="Low complexity" evidence="1">
    <location>
        <begin position="440"/>
        <end position="455"/>
    </location>
</feature>
<feature type="compositionally biased region" description="Basic and acidic residues" evidence="1">
    <location>
        <begin position="250"/>
        <end position="261"/>
    </location>
</feature>
<accession>A0A931LQV6</accession>
<protein>
    <submittedName>
        <fullName evidence="3">Flagellar hook-length control protein FliK</fullName>
    </submittedName>
</protein>
<sequence length="667" mass="67347">MEISAVKAFETVAVTPSAGAASGFAEVLTSASGGPPGPEPPPGAPQAPGGEVAGNEQKALPQGLDSHLPDASGAFVAIASSDKVEAPAPPKPKGAVAPDFAIAAVANAVAVAAGGFIEQAAIATTAGSASPSNAVVDSTLVEPTACAIPAGQMQPIPGPTPPDEGSSKGGFEPNQSSGSKPSDRRPASTELGSPNSDKVPTQAAKAVNVADVDPSATLVGVAPVAAIPAASRAALRVDEAGTPQNPLAPKSDDAVRGDGVGKEQPTSIDPMRAIPDALRKGLGIACVSIHTEAEPAVSEPVPGPLSKPVPSLLPEAPGLKTAGGVSIRDAEAPQQIGAQRLPSESSQPAPKKSFMTVGPSSGAVPLRSPVATSTNPSDDGDKPTKGEGSDVAFPRLEAASTPAEHADPTGSHFRLPSIEASVPSEEAATAPAGPQASTEAASPLAGRPAAIAAVAGEQRNEAKIDDDDDSQPKIVVAKAPTSAKVEAASTPRQIATPGLAVSRETSMTAPSEAGRTALSPSSKAAISQIADRIELMAVGRSRSVVTVHMQPDDLGSVTLTVRSIGRSVEATVEATNAGVRSLLTEHRSELGHLLAQRGLQLDGIKVLSPSTTQGHTDWAGRPSGQPPQEQQARRHDPQPRPEAPVPQRLTHEERRQLIKGGMLDFWI</sequence>
<feature type="region of interest" description="Disordered" evidence="1">
    <location>
        <begin position="501"/>
        <end position="520"/>
    </location>
</feature>
<evidence type="ECO:0000259" key="2">
    <source>
        <dbReference type="Pfam" id="PF02120"/>
    </source>
</evidence>
<comment type="caution">
    <text evidence="3">The sequence shown here is derived from an EMBL/GenBank/DDBJ whole genome shotgun (WGS) entry which is preliminary data.</text>
</comment>
<dbReference type="InterPro" id="IPR038610">
    <property type="entry name" value="FliK-like_C_sf"/>
</dbReference>
<organism evidence="3 4">
    <name type="scientific">Fimbriimonas ginsengisoli</name>
    <dbReference type="NCBI Taxonomy" id="1005039"/>
    <lineage>
        <taxon>Bacteria</taxon>
        <taxon>Bacillati</taxon>
        <taxon>Armatimonadota</taxon>
        <taxon>Fimbriimonadia</taxon>
        <taxon>Fimbriimonadales</taxon>
        <taxon>Fimbriimonadaceae</taxon>
        <taxon>Fimbriimonas</taxon>
    </lineage>
</organism>
<evidence type="ECO:0000313" key="4">
    <source>
        <dbReference type="Proteomes" id="UP000727962"/>
    </source>
</evidence>
<dbReference type="CDD" id="cd17470">
    <property type="entry name" value="T3SS_Flik_C"/>
    <property type="match status" value="1"/>
</dbReference>
<dbReference type="Gene3D" id="3.30.750.140">
    <property type="match status" value="1"/>
</dbReference>
<feature type="compositionally biased region" description="Polar residues" evidence="1">
    <location>
        <begin position="190"/>
        <end position="199"/>
    </location>
</feature>
<gene>
    <name evidence="3" type="ORF">HYR64_01170</name>
</gene>
<feature type="region of interest" description="Disordered" evidence="1">
    <location>
        <begin position="607"/>
        <end position="654"/>
    </location>
</feature>
<feature type="region of interest" description="Disordered" evidence="1">
    <location>
        <begin position="149"/>
        <end position="206"/>
    </location>
</feature>
<dbReference type="InterPro" id="IPR021136">
    <property type="entry name" value="Flagellar_hook_control-like_C"/>
</dbReference>
<feature type="domain" description="Flagellar hook-length control protein-like C-terminal" evidence="2">
    <location>
        <begin position="538"/>
        <end position="610"/>
    </location>
</feature>
<name>A0A931LQV6_FIMGI</name>
<feature type="region of interest" description="Disordered" evidence="1">
    <location>
        <begin position="237"/>
        <end position="272"/>
    </location>
</feature>
<dbReference type="Proteomes" id="UP000727962">
    <property type="component" value="Unassembled WGS sequence"/>
</dbReference>
<proteinExistence type="predicted"/>
<feature type="region of interest" description="Disordered" evidence="1">
    <location>
        <begin position="26"/>
        <end position="66"/>
    </location>
</feature>
<keyword evidence="3" id="KW-0966">Cell projection</keyword>
<dbReference type="EMBL" id="JACOSL010000006">
    <property type="protein sequence ID" value="MBI1755702.1"/>
    <property type="molecule type" value="Genomic_DNA"/>
</dbReference>
<feature type="compositionally biased region" description="Basic and acidic residues" evidence="1">
    <location>
        <begin position="379"/>
        <end position="388"/>
    </location>
</feature>
<dbReference type="Pfam" id="PF02120">
    <property type="entry name" value="Flg_hook"/>
    <property type="match status" value="1"/>
</dbReference>
<evidence type="ECO:0000313" key="3">
    <source>
        <dbReference type="EMBL" id="MBI1755702.1"/>
    </source>
</evidence>
<feature type="region of interest" description="Disordered" evidence="1">
    <location>
        <begin position="294"/>
        <end position="495"/>
    </location>
</feature>
<feature type="compositionally biased region" description="Pro residues" evidence="1">
    <location>
        <begin position="35"/>
        <end position="45"/>
    </location>
</feature>
<evidence type="ECO:0000256" key="1">
    <source>
        <dbReference type="SAM" id="MobiDB-lite"/>
    </source>
</evidence>